<proteinExistence type="predicted"/>
<feature type="domain" description="RNase H type-1" evidence="1">
    <location>
        <begin position="14"/>
        <end position="99"/>
    </location>
</feature>
<evidence type="ECO:0000313" key="3">
    <source>
        <dbReference type="Proteomes" id="UP000195402"/>
    </source>
</evidence>
<dbReference type="SUPFAM" id="SSF53098">
    <property type="entry name" value="Ribonuclease H-like"/>
    <property type="match status" value="1"/>
</dbReference>
<keyword evidence="3" id="KW-1185">Reference proteome</keyword>
<dbReference type="InterPro" id="IPR052929">
    <property type="entry name" value="RNase_H-like_EbsB-rel"/>
</dbReference>
<evidence type="ECO:0000313" key="2">
    <source>
        <dbReference type="EMBL" id="OVA10367.1"/>
    </source>
</evidence>
<dbReference type="Proteomes" id="UP000195402">
    <property type="component" value="Unassembled WGS sequence"/>
</dbReference>
<accession>A0A200QJ04</accession>
<dbReference type="AlphaFoldDB" id="A0A200QJ04"/>
<evidence type="ECO:0000259" key="1">
    <source>
        <dbReference type="Pfam" id="PF13456"/>
    </source>
</evidence>
<dbReference type="GO" id="GO:0003676">
    <property type="term" value="F:nucleic acid binding"/>
    <property type="evidence" value="ECO:0007669"/>
    <property type="project" value="InterPro"/>
</dbReference>
<comment type="caution">
    <text evidence="2">The sequence shown here is derived from an EMBL/GenBank/DDBJ whole genome shotgun (WGS) entry which is preliminary data.</text>
</comment>
<reference evidence="2 3" key="1">
    <citation type="journal article" date="2017" name="Mol. Plant">
        <title>The Genome of Medicinal Plant Macleaya cordata Provides New Insights into Benzylisoquinoline Alkaloids Metabolism.</title>
        <authorList>
            <person name="Liu X."/>
            <person name="Liu Y."/>
            <person name="Huang P."/>
            <person name="Ma Y."/>
            <person name="Qing Z."/>
            <person name="Tang Q."/>
            <person name="Cao H."/>
            <person name="Cheng P."/>
            <person name="Zheng Y."/>
            <person name="Yuan Z."/>
            <person name="Zhou Y."/>
            <person name="Liu J."/>
            <person name="Tang Z."/>
            <person name="Zhuo Y."/>
            <person name="Zhang Y."/>
            <person name="Yu L."/>
            <person name="Huang J."/>
            <person name="Yang P."/>
            <person name="Peng Q."/>
            <person name="Zhang J."/>
            <person name="Jiang W."/>
            <person name="Zhang Z."/>
            <person name="Lin K."/>
            <person name="Ro D.K."/>
            <person name="Chen X."/>
            <person name="Xiong X."/>
            <person name="Shang Y."/>
            <person name="Huang S."/>
            <person name="Zeng J."/>
        </authorList>
    </citation>
    <scope>NUCLEOTIDE SEQUENCE [LARGE SCALE GENOMIC DNA]</scope>
    <source>
        <strain evidence="3">cv. BLH2017</strain>
        <tissue evidence="2">Root</tissue>
    </source>
</reference>
<dbReference type="InterPro" id="IPR002156">
    <property type="entry name" value="RNaseH_domain"/>
</dbReference>
<protein>
    <recommendedName>
        <fullName evidence="1">RNase H type-1 domain-containing protein</fullName>
    </recommendedName>
</protein>
<dbReference type="Gene3D" id="3.30.420.10">
    <property type="entry name" value="Ribonuclease H-like superfamily/Ribonuclease H"/>
    <property type="match status" value="1"/>
</dbReference>
<gene>
    <name evidence="2" type="ORF">BVC80_8569g2</name>
</gene>
<organism evidence="2 3">
    <name type="scientific">Macleaya cordata</name>
    <name type="common">Five-seeded plume-poppy</name>
    <name type="synonym">Bocconia cordata</name>
    <dbReference type="NCBI Taxonomy" id="56857"/>
    <lineage>
        <taxon>Eukaryota</taxon>
        <taxon>Viridiplantae</taxon>
        <taxon>Streptophyta</taxon>
        <taxon>Embryophyta</taxon>
        <taxon>Tracheophyta</taxon>
        <taxon>Spermatophyta</taxon>
        <taxon>Magnoliopsida</taxon>
        <taxon>Ranunculales</taxon>
        <taxon>Papaveraceae</taxon>
        <taxon>Papaveroideae</taxon>
        <taxon>Macleaya</taxon>
    </lineage>
</organism>
<dbReference type="GO" id="GO:0004523">
    <property type="term" value="F:RNA-DNA hybrid ribonuclease activity"/>
    <property type="evidence" value="ECO:0007669"/>
    <property type="project" value="InterPro"/>
</dbReference>
<dbReference type="Pfam" id="PF13456">
    <property type="entry name" value="RVT_3"/>
    <property type="match status" value="1"/>
</dbReference>
<sequence>MCMGVRLIPSKAHLVEEAEGFTALSAIKWARELKFSNITFEGDAQLIISSLNSSYCNIGWRTRAYITDAIKLISSFTSYTFSTCPRSANSVADALASKAKALTTELTVTDPRLMFLICFQKTLDV</sequence>
<name>A0A200QJ04_MACCD</name>
<dbReference type="EMBL" id="MVGT01001992">
    <property type="protein sequence ID" value="OVA10367.1"/>
    <property type="molecule type" value="Genomic_DNA"/>
</dbReference>
<dbReference type="InParanoid" id="A0A200QJ04"/>
<dbReference type="PANTHER" id="PTHR47074">
    <property type="entry name" value="BNAC02G40300D PROTEIN"/>
    <property type="match status" value="1"/>
</dbReference>
<dbReference type="OrthoDB" id="1906820at2759"/>
<dbReference type="InterPro" id="IPR012337">
    <property type="entry name" value="RNaseH-like_sf"/>
</dbReference>
<dbReference type="PANTHER" id="PTHR47074:SF11">
    <property type="entry name" value="REVERSE TRANSCRIPTASE-LIKE PROTEIN"/>
    <property type="match status" value="1"/>
</dbReference>
<dbReference type="InterPro" id="IPR036397">
    <property type="entry name" value="RNaseH_sf"/>
</dbReference>